<dbReference type="RefSeq" id="WP_142536974.1">
    <property type="nucleotide sequence ID" value="NZ_BMIE01000002.1"/>
</dbReference>
<evidence type="ECO:0000313" key="3">
    <source>
        <dbReference type="Proteomes" id="UP000317316"/>
    </source>
</evidence>
<dbReference type="Proteomes" id="UP000317316">
    <property type="component" value="Unassembled WGS sequence"/>
</dbReference>
<dbReference type="EMBL" id="VDGH01000001">
    <property type="protein sequence ID" value="TQR16730.1"/>
    <property type="molecule type" value="Genomic_DNA"/>
</dbReference>
<protein>
    <submittedName>
        <fullName evidence="2">Uncharacterized protein</fullName>
    </submittedName>
</protein>
<dbReference type="AlphaFoldDB" id="A0A544TH69"/>
<keyword evidence="1" id="KW-0472">Membrane</keyword>
<sequence>MNTNTEKRTFFQWLNFLIPYFYTAGITLILAWMIIASILIGFTTLKDNPKAFFLQTENTSNNNQSIHTPEADINVSNQPEKQTAFSIIVQPFVESNFNQIIFRGLFLLFIWLLLFLTIPVAFKRLKRFKFLNLEFEVDNIELAAIETVEISGTKARLMAYFTGDDASGRTFDFLSQSTIDFKEVLEYFLAETQLGYKNHPINGIFTYKIYNSTAPEKLHDLVEESKESGEAAVCNKIDEDNLLKKSYLIFYFPYNHTEYITVIESYSYSFDILDKYLFELLHKTISKNLENIEYMVALTNTNESTNVE</sequence>
<gene>
    <name evidence="2" type="ORF">FG382_00785</name>
</gene>
<dbReference type="OrthoDB" id="2926337at2"/>
<reference evidence="2 3" key="1">
    <citation type="submission" date="2019-05" db="EMBL/GenBank/DDBJ databases">
        <title>Psychrobacillus vulpis sp. nov., a new species isolated from feces of a red fox that inhabits in The Tablas de Daimiel Natural Park, Albacete, Spain.</title>
        <authorList>
            <person name="Rodriguez M."/>
            <person name="Reina J.C."/>
            <person name="Bejar V."/>
            <person name="Llamas I."/>
        </authorList>
    </citation>
    <scope>NUCLEOTIDE SEQUENCE [LARGE SCALE GENOMIC DNA]</scope>
    <source>
        <strain evidence="2 3">NEAU-3TGS17</strain>
    </source>
</reference>
<evidence type="ECO:0000313" key="2">
    <source>
        <dbReference type="EMBL" id="TQR16730.1"/>
    </source>
</evidence>
<name>A0A544TH69_9BACI</name>
<feature type="transmembrane region" description="Helical" evidence="1">
    <location>
        <begin position="100"/>
        <end position="122"/>
    </location>
</feature>
<feature type="transmembrane region" description="Helical" evidence="1">
    <location>
        <begin position="20"/>
        <end position="42"/>
    </location>
</feature>
<organism evidence="2 3">
    <name type="scientific">Psychrobacillus lasiicapitis</name>
    <dbReference type="NCBI Taxonomy" id="1636719"/>
    <lineage>
        <taxon>Bacteria</taxon>
        <taxon>Bacillati</taxon>
        <taxon>Bacillota</taxon>
        <taxon>Bacilli</taxon>
        <taxon>Bacillales</taxon>
        <taxon>Bacillaceae</taxon>
        <taxon>Psychrobacillus</taxon>
    </lineage>
</organism>
<keyword evidence="3" id="KW-1185">Reference proteome</keyword>
<accession>A0A544TH69</accession>
<keyword evidence="1" id="KW-0812">Transmembrane</keyword>
<evidence type="ECO:0000256" key="1">
    <source>
        <dbReference type="SAM" id="Phobius"/>
    </source>
</evidence>
<keyword evidence="1" id="KW-1133">Transmembrane helix</keyword>
<proteinExistence type="predicted"/>
<comment type="caution">
    <text evidence="2">The sequence shown here is derived from an EMBL/GenBank/DDBJ whole genome shotgun (WGS) entry which is preliminary data.</text>
</comment>